<dbReference type="AlphaFoldDB" id="A0A833RIS8"/>
<sequence length="518" mass="58728">MLVISQRQRHPCWRMLLAIVILSGLIRYCEPMSVKRFTDSSSSSLSTLSRSSSESRSQNLGSPSDLAWQAWLLLDSQTGAHSSLDSASFLKRITPKSVFIAPVLPACPDGYRADTMGRCVKRVNINPQAHIGFLLQRLNNRYGNQASNSDTSSNNNQKKSSGPLQLNIPLFAETDTKSTQVDHEETRDSMNIPIVVPSKKEVRVEKVEEKVEEEIEEELDEEEDEEIEEVKEVEEAKDVKEAKEVEKPKEPEKLNEMEIPEEVEDSKEVEEPKEEKEPKEVKEPKEIEKPRKAEEPKEMEEVKDVEVKDVEEAKDVEEMSNVEEANNVKEAKDVEETKDMEEPKELLNIGEETEEEEEDNEASATTGNTTIFDESLEYEEDDQNTTSTLDTAVPVIDFIDDTNDTNFSDVIDYKIPIELPTSFNVSDAKAMNASDNQELWSEESRVSNSTEMSPILILLSSTTTVPPNSIAPKIELELANSTTLPLVEELRSMIPDPYYRDRKRLLHEFVNLDFGAYM</sequence>
<reference evidence="3" key="1">
    <citation type="submission" date="2019-11" db="EMBL/GenBank/DDBJ databases">
        <title>The nuclear and mitochondrial genomes of Frieseomelitta varia - a highly eusocial stingless bee (Meliponini) with a permanently sterile worker caste.</title>
        <authorList>
            <person name="Freitas F.C.P."/>
            <person name="Lourenco A.P."/>
            <person name="Nunes F.M.F."/>
            <person name="Paschoal A.R."/>
            <person name="Abreu F.C.P."/>
            <person name="Barbin F.O."/>
            <person name="Bataglia L."/>
            <person name="Cardoso-Junior C.A.M."/>
            <person name="Cervoni M.S."/>
            <person name="Silva S.R."/>
            <person name="Dalarmi F."/>
            <person name="Del Lama M.A."/>
            <person name="Depintor T.S."/>
            <person name="Ferreira K.M."/>
            <person name="Goria P.S."/>
            <person name="Jaskot M.C."/>
            <person name="Lago D.C."/>
            <person name="Luna-Lucena D."/>
            <person name="Moda L.M."/>
            <person name="Nascimento L."/>
            <person name="Pedrino M."/>
            <person name="Rabico F.O."/>
            <person name="Sanches F.C."/>
            <person name="Santos D.E."/>
            <person name="Santos C.G."/>
            <person name="Vieira J."/>
            <person name="Lopes T.F."/>
            <person name="Barchuk A.R."/>
            <person name="Hartfelder K."/>
            <person name="Simoes Z.L.P."/>
            <person name="Bitondi M.M.G."/>
            <person name="Pinheiro D.G."/>
        </authorList>
    </citation>
    <scope>NUCLEOTIDE SEQUENCE</scope>
    <source>
        <strain evidence="3">USP_RPSP 00005682</strain>
        <tissue evidence="3">Whole individual</tissue>
    </source>
</reference>
<name>A0A833RIS8_9HYME</name>
<evidence type="ECO:0000313" key="3">
    <source>
        <dbReference type="EMBL" id="KAF3429499.1"/>
    </source>
</evidence>
<feature type="domain" description="Folded gastrulation N-terminal" evidence="2">
    <location>
        <begin position="93"/>
        <end position="189"/>
    </location>
</feature>
<feature type="compositionally biased region" description="Basic and acidic residues" evidence="1">
    <location>
        <begin position="269"/>
        <end position="317"/>
    </location>
</feature>
<feature type="compositionally biased region" description="Low complexity" evidence="1">
    <location>
        <begin position="40"/>
        <end position="57"/>
    </location>
</feature>
<dbReference type="Pfam" id="PF15888">
    <property type="entry name" value="FOG_N"/>
    <property type="match status" value="1"/>
</dbReference>
<feature type="region of interest" description="Disordered" evidence="1">
    <location>
        <begin position="143"/>
        <end position="164"/>
    </location>
</feature>
<feature type="compositionally biased region" description="Acidic residues" evidence="1">
    <location>
        <begin position="351"/>
        <end position="361"/>
    </location>
</feature>
<feature type="compositionally biased region" description="Acidic residues" evidence="1">
    <location>
        <begin position="213"/>
        <end position="232"/>
    </location>
</feature>
<feature type="region of interest" description="Disordered" evidence="1">
    <location>
        <begin position="37"/>
        <end position="61"/>
    </location>
</feature>
<evidence type="ECO:0000313" key="4">
    <source>
        <dbReference type="Proteomes" id="UP000655588"/>
    </source>
</evidence>
<protein>
    <recommendedName>
        <fullName evidence="2">Folded gastrulation N-terminal domain-containing protein</fullName>
    </recommendedName>
</protein>
<feature type="region of interest" description="Disordered" evidence="1">
    <location>
        <begin position="213"/>
        <end position="371"/>
    </location>
</feature>
<keyword evidence="4" id="KW-1185">Reference proteome</keyword>
<feature type="compositionally biased region" description="Basic and acidic residues" evidence="1">
    <location>
        <begin position="233"/>
        <end position="256"/>
    </location>
</feature>
<evidence type="ECO:0000256" key="1">
    <source>
        <dbReference type="SAM" id="MobiDB-lite"/>
    </source>
</evidence>
<accession>A0A833RIS8</accession>
<feature type="compositionally biased region" description="Polar residues" evidence="1">
    <location>
        <begin position="362"/>
        <end position="371"/>
    </location>
</feature>
<dbReference type="Proteomes" id="UP000655588">
    <property type="component" value="Unassembled WGS sequence"/>
</dbReference>
<dbReference type="InterPro" id="IPR031761">
    <property type="entry name" value="FOG_N"/>
</dbReference>
<evidence type="ECO:0000259" key="2">
    <source>
        <dbReference type="Pfam" id="PF15888"/>
    </source>
</evidence>
<organism evidence="3 4">
    <name type="scientific">Frieseomelitta varia</name>
    <dbReference type="NCBI Taxonomy" id="561572"/>
    <lineage>
        <taxon>Eukaryota</taxon>
        <taxon>Metazoa</taxon>
        <taxon>Ecdysozoa</taxon>
        <taxon>Arthropoda</taxon>
        <taxon>Hexapoda</taxon>
        <taxon>Insecta</taxon>
        <taxon>Pterygota</taxon>
        <taxon>Neoptera</taxon>
        <taxon>Endopterygota</taxon>
        <taxon>Hymenoptera</taxon>
        <taxon>Apocrita</taxon>
        <taxon>Aculeata</taxon>
        <taxon>Apoidea</taxon>
        <taxon>Anthophila</taxon>
        <taxon>Apidae</taxon>
        <taxon>Frieseomelitta</taxon>
    </lineage>
</organism>
<comment type="caution">
    <text evidence="3">The sequence shown here is derived from an EMBL/GenBank/DDBJ whole genome shotgun (WGS) entry which is preliminary data.</text>
</comment>
<feature type="compositionally biased region" description="Acidic residues" evidence="1">
    <location>
        <begin position="258"/>
        <end position="268"/>
    </location>
</feature>
<dbReference type="EMBL" id="WNWW01000160">
    <property type="protein sequence ID" value="KAF3429499.1"/>
    <property type="molecule type" value="Genomic_DNA"/>
</dbReference>
<feature type="compositionally biased region" description="Basic and acidic residues" evidence="1">
    <location>
        <begin position="326"/>
        <end position="345"/>
    </location>
</feature>
<proteinExistence type="predicted"/>
<gene>
    <name evidence="3" type="ORF">E2986_05395</name>
</gene>